<dbReference type="Gene3D" id="3.40.50.2300">
    <property type="match status" value="2"/>
</dbReference>
<keyword evidence="2" id="KW-0678">Repressor</keyword>
<dbReference type="RefSeq" id="WP_110249744.1">
    <property type="nucleotide sequence ID" value="NZ_SCLP01000011.1"/>
</dbReference>
<evidence type="ECO:0000256" key="4">
    <source>
        <dbReference type="ARBA" id="ARBA00023125"/>
    </source>
</evidence>
<reference evidence="6 7" key="1">
    <citation type="submission" date="2019-01" db="EMBL/GenBank/DDBJ databases">
        <title>Draft genome sequence of Bacillus sp. DPC6431.</title>
        <authorList>
            <person name="Arbulu S."/>
            <person name="Murphy K."/>
            <person name="O'Sullivan O."/>
            <person name="Rea M.C."/>
            <person name="Hill C."/>
            <person name="Ross R.P."/>
        </authorList>
    </citation>
    <scope>NUCLEOTIDE SEQUENCE [LARGE SCALE GENOMIC DNA]</scope>
    <source>
        <strain evidence="6 7">DPC6431</strain>
    </source>
</reference>
<dbReference type="InterPro" id="IPR001387">
    <property type="entry name" value="Cro/C1-type_HTH"/>
</dbReference>
<evidence type="ECO:0000313" key="7">
    <source>
        <dbReference type="Proteomes" id="UP000297630"/>
    </source>
</evidence>
<dbReference type="SUPFAM" id="SSF47413">
    <property type="entry name" value="lambda repressor-like DNA-binding domains"/>
    <property type="match status" value="1"/>
</dbReference>
<dbReference type="PROSITE" id="PS00356">
    <property type="entry name" value="HTH_LACI_1"/>
    <property type="match status" value="1"/>
</dbReference>
<dbReference type="CDD" id="cd01392">
    <property type="entry name" value="HTH_LacI"/>
    <property type="match status" value="1"/>
</dbReference>
<evidence type="ECO:0000256" key="3">
    <source>
        <dbReference type="ARBA" id="ARBA00023015"/>
    </source>
</evidence>
<keyword evidence="5" id="KW-0804">Transcription</keyword>
<evidence type="ECO:0000256" key="1">
    <source>
        <dbReference type="ARBA" id="ARBA00019435"/>
    </source>
</evidence>
<dbReference type="InterPro" id="IPR000843">
    <property type="entry name" value="HTH_LacI"/>
</dbReference>
<dbReference type="AlphaFoldDB" id="A0A4Y8T1F0"/>
<sequence length="330" mass="36841">MKRREKRMSTIKDVAKLAGVSVATVSRVLNKNGYVHEDTLKKVERAIEMLDYKPSTVARSLYNKKSRLIGLVVPNIVNPFFPEVARAVEDVAHKQGYTVVLCNSDESLEKEKQYIDVLRQNNVDGFIVATNPQNSVNYMNLSVPVVAIDRMFNERIPAVYADNYAGSQAATKLLIDKGCKHIAHIRGPRDVSTANERFEGFVDVITQNNLSYMIAESTFDPANSERVAVELLEEYPHIDGIVAGNDLIAIGIVKAALQKGISIPDDLQIIGFDGISLTEMMYPSITTVAQPIYEMGKVATELLLEQMEGNVLEEKHYRLPIEIIERNTTK</sequence>
<dbReference type="Gene3D" id="1.10.260.40">
    <property type="entry name" value="lambda repressor-like DNA-binding domains"/>
    <property type="match status" value="1"/>
</dbReference>
<dbReference type="InterPro" id="IPR028082">
    <property type="entry name" value="Peripla_BP_I"/>
</dbReference>
<dbReference type="EMBL" id="SCLP01000011">
    <property type="protein sequence ID" value="TFF44740.1"/>
    <property type="molecule type" value="Genomic_DNA"/>
</dbReference>
<dbReference type="GO" id="GO:0003700">
    <property type="term" value="F:DNA-binding transcription factor activity"/>
    <property type="evidence" value="ECO:0007669"/>
    <property type="project" value="TreeGrafter"/>
</dbReference>
<dbReference type="PROSITE" id="PS50943">
    <property type="entry name" value="HTH_CROC1"/>
    <property type="match status" value="1"/>
</dbReference>
<evidence type="ECO:0000313" key="6">
    <source>
        <dbReference type="EMBL" id="TFF44740.1"/>
    </source>
</evidence>
<keyword evidence="4" id="KW-0238">DNA-binding</keyword>
<evidence type="ECO:0000256" key="5">
    <source>
        <dbReference type="ARBA" id="ARBA00023163"/>
    </source>
</evidence>
<dbReference type="PANTHER" id="PTHR30146:SF95">
    <property type="entry name" value="RIBOSE OPERON REPRESSOR"/>
    <property type="match status" value="1"/>
</dbReference>
<dbReference type="Proteomes" id="UP000297630">
    <property type="component" value="Unassembled WGS sequence"/>
</dbReference>
<accession>A0A4Y8T1F0</accession>
<dbReference type="Pfam" id="PF00532">
    <property type="entry name" value="Peripla_BP_1"/>
    <property type="match status" value="1"/>
</dbReference>
<comment type="caution">
    <text evidence="6">The sequence shown here is derived from an EMBL/GenBank/DDBJ whole genome shotgun (WGS) entry which is preliminary data.</text>
</comment>
<dbReference type="FunFam" id="3.40.50.2300:FF:000203">
    <property type="entry name" value="LacI family transcriptional regulator"/>
    <property type="match status" value="1"/>
</dbReference>
<organism evidence="6 7">
    <name type="scientific">Bacillus thuringiensis</name>
    <dbReference type="NCBI Taxonomy" id="1428"/>
    <lineage>
        <taxon>Bacteria</taxon>
        <taxon>Bacillati</taxon>
        <taxon>Bacillota</taxon>
        <taxon>Bacilli</taxon>
        <taxon>Bacillales</taxon>
        <taxon>Bacillaceae</taxon>
        <taxon>Bacillus</taxon>
        <taxon>Bacillus cereus group</taxon>
    </lineage>
</organism>
<dbReference type="InterPro" id="IPR010982">
    <property type="entry name" value="Lambda_DNA-bd_dom_sf"/>
</dbReference>
<name>A0A4Y8T1F0_BACTU</name>
<dbReference type="InterPro" id="IPR001761">
    <property type="entry name" value="Peripla_BP/Lac1_sug-bd_dom"/>
</dbReference>
<evidence type="ECO:0000256" key="2">
    <source>
        <dbReference type="ARBA" id="ARBA00022491"/>
    </source>
</evidence>
<dbReference type="PROSITE" id="PS50932">
    <property type="entry name" value="HTH_LACI_2"/>
    <property type="match status" value="1"/>
</dbReference>
<proteinExistence type="predicted"/>
<dbReference type="PANTHER" id="PTHR30146">
    <property type="entry name" value="LACI-RELATED TRANSCRIPTIONAL REPRESSOR"/>
    <property type="match status" value="1"/>
</dbReference>
<protein>
    <recommendedName>
        <fullName evidence="1">Catabolite control protein A</fullName>
    </recommendedName>
</protein>
<dbReference type="GO" id="GO:0000976">
    <property type="term" value="F:transcription cis-regulatory region binding"/>
    <property type="evidence" value="ECO:0007669"/>
    <property type="project" value="TreeGrafter"/>
</dbReference>
<gene>
    <name evidence="6" type="ORF">EQ803_21425</name>
</gene>
<keyword evidence="3" id="KW-0805">Transcription regulation</keyword>
<dbReference type="PRINTS" id="PR00036">
    <property type="entry name" value="HTHLACI"/>
</dbReference>
<dbReference type="SUPFAM" id="SSF53822">
    <property type="entry name" value="Periplasmic binding protein-like I"/>
    <property type="match status" value="1"/>
</dbReference>
<dbReference type="Pfam" id="PF00356">
    <property type="entry name" value="LacI"/>
    <property type="match status" value="1"/>
</dbReference>
<dbReference type="SMART" id="SM00354">
    <property type="entry name" value="HTH_LACI"/>
    <property type="match status" value="1"/>
</dbReference>
<dbReference type="FunFam" id="1.10.260.40:FF:000002">
    <property type="entry name" value="HTH-type transcriptional repressor PurR"/>
    <property type="match status" value="1"/>
</dbReference>
<dbReference type="CDD" id="cd06291">
    <property type="entry name" value="PBP1_Qymf-like"/>
    <property type="match status" value="1"/>
</dbReference>